<name>A0A8S5RKW2_9VIRU</name>
<sequence>MSMAEVIKSIEREALREAQSHEIGGRNGEPIETSEFHDMTIGIDISVDAVNEYAKSILGRYPENNYEFSRALAMKIIEETKSLANSEGKK</sequence>
<reference evidence="1" key="1">
    <citation type="journal article" date="2021" name="Proc. Natl. Acad. Sci. U.S.A.">
        <title>A Catalog of Tens of Thousands of Viruses from Human Metagenomes Reveals Hidden Associations with Chronic Diseases.</title>
        <authorList>
            <person name="Tisza M.J."/>
            <person name="Buck C.B."/>
        </authorList>
    </citation>
    <scope>NUCLEOTIDE SEQUENCE</scope>
    <source>
        <strain evidence="1">CtReX5</strain>
    </source>
</reference>
<accession>A0A8S5RKW2</accession>
<proteinExistence type="predicted"/>
<evidence type="ECO:0000313" key="1">
    <source>
        <dbReference type="EMBL" id="DAE32024.1"/>
    </source>
</evidence>
<dbReference type="EMBL" id="BK059114">
    <property type="protein sequence ID" value="DAE32024.1"/>
    <property type="molecule type" value="Genomic_DNA"/>
</dbReference>
<organism evidence="1">
    <name type="scientific">virus sp. ctReX5</name>
    <dbReference type="NCBI Taxonomy" id="2825818"/>
    <lineage>
        <taxon>Viruses</taxon>
    </lineage>
</organism>
<protein>
    <submittedName>
        <fullName evidence="1">Uncharacterized protein</fullName>
    </submittedName>
</protein>